<feature type="region of interest" description="Disordered" evidence="1">
    <location>
        <begin position="683"/>
        <end position="725"/>
    </location>
</feature>
<evidence type="ECO:0000256" key="1">
    <source>
        <dbReference type="SAM" id="MobiDB-lite"/>
    </source>
</evidence>
<sequence length="1321" mass="146568">MSSSTSRRAYVEDVTNEDDDFSAPPRRAPLLSSQPKPARKLAPLPLGAERVIREGRYHLLPELYKIESHSQVPHGGRIYMGVMDYHEEAMAKLLKHVVKQKPAKDEADIARQGYLILEVTKNDYLVLRDKYGTGLDEDDKVTTWSNAKTDLADEIQKRMDEVTGQILGPDAELAFGPEGTAFQRSDRAVPLKSGPSCYPFGLTAQLQKSMSAPAASTKVYSVKKDPAAELQYNCLQLGSIMSMEALRKGPPKLLATATKQAKLTNLLHVGTDRNVAFVGWQGNIATAVEPAKEPSSAGEAPMEIDGNGGVEKPSEVEPAVAGETPMGVEGNGGTGEPSEEPKNTDDVPMEVDGNGETEEPVEVSKGADNKGTENDIKDLGSFGSPHKDKHDAKGLPTAMNNLSRDHPDIPPQYFFLFDLGVCWKLDPGCTICFYGLHYHCGMKIEYKPVREKPDIMYKRVTIIAYPQGLIVNGQDTIAWAALTNNVLLPVGHELRDPATAHMLSERPHTTQATYVTDAGNIAEPISQLRHFGWCALQLLSHVIRQANPALLPRIDADKFLESISFNIDGIRTRCPPWEFAPAWRGEDVRLGKDYRELLKRDFDVEKTEDLEPVDLARLCNSDNHRTDHPYDNSGITEALHEWNDHSQKSGESIPICVVAKEGEEALGTRSAQAIAGARQAAANAAKSGKDLKLPKKKSGKRKGDKAGLDAPPNPKRARTDLIGNGWGWDDDRYDNDLDFDSNDKIISPNSDVESEDEPEGPPVVAQTASRTGDKEKKIFLDGLTLPALEVLKKTAIGASVSKHHKNAIALVSKSALDITSNPFTKKTRKTAIAMGTAIGSIRVNQWVNTANLLLSNMLLWEWLDTKLTEAYHDHSKDAKLSKLLVRLTGIFTKQPKKVVLDARTFFPGFEKGECLKTYEFTRRFADPDVSPTSIIEKATYLMAEWFKFPKVDKYRGQAWFVRAMINKIDPRVLLLKPVAGAMTQIPVSVLGQTHNYKVTQRRLAEWVTDVLEEHPIANSESSLSRLASEIYKLIEDIQPINPKLIERALTEQPVQREPEPEPEPEPADGELPAIDEDKFDFFATLFIETLAPLVDSTQPLPPIHTITRNSTLQQKRDTAIRRFILDTGENDKKNPFRQLGPSLSRILQPGGPAALENLRTPAGLFSRLIHRGVTHNTPYLRDGNQVLFKDLAEWNEVYKSLLPQAEEYFCNMSAYGQCAKARSVEKIPTYWEIANDPEFNFFLEESEEPHNIVTVFRYFLNDKHHIPAFGSLTLYQLLADYSQDGVLSKPTAEEMATILKLIGKGGLNGLKALGFTCSSHP</sequence>
<feature type="region of interest" description="Disordered" evidence="1">
    <location>
        <begin position="739"/>
        <end position="771"/>
    </location>
</feature>
<dbReference type="HOGENOM" id="CLU_256580_0_0_1"/>
<protein>
    <submittedName>
        <fullName evidence="2">Uncharacterized protein</fullName>
    </submittedName>
</protein>
<name>A0A067S594_GALM3</name>
<dbReference type="Proteomes" id="UP000027222">
    <property type="component" value="Unassembled WGS sequence"/>
</dbReference>
<feature type="region of interest" description="Disordered" evidence="1">
    <location>
        <begin position="1"/>
        <end position="39"/>
    </location>
</feature>
<evidence type="ECO:0000313" key="2">
    <source>
        <dbReference type="EMBL" id="KDR66000.1"/>
    </source>
</evidence>
<feature type="compositionally biased region" description="Basic and acidic residues" evidence="1">
    <location>
        <begin position="365"/>
        <end position="378"/>
    </location>
</feature>
<feature type="region of interest" description="Disordered" evidence="1">
    <location>
        <begin position="289"/>
        <end position="391"/>
    </location>
</feature>
<feature type="compositionally biased region" description="Acidic residues" evidence="1">
    <location>
        <begin position="347"/>
        <end position="361"/>
    </location>
</feature>
<dbReference type="OrthoDB" id="2934473at2759"/>
<proteinExistence type="predicted"/>
<feature type="compositionally biased region" description="Acidic residues" evidence="1">
    <location>
        <begin position="1060"/>
        <end position="1072"/>
    </location>
</feature>
<keyword evidence="3" id="KW-1185">Reference proteome</keyword>
<dbReference type="EMBL" id="KL142428">
    <property type="protein sequence ID" value="KDR66000.1"/>
    <property type="molecule type" value="Genomic_DNA"/>
</dbReference>
<feature type="non-terminal residue" evidence="2">
    <location>
        <position position="1321"/>
    </location>
</feature>
<feature type="compositionally biased region" description="Basic residues" evidence="1">
    <location>
        <begin position="694"/>
        <end position="703"/>
    </location>
</feature>
<organism evidence="2 3">
    <name type="scientific">Galerina marginata (strain CBS 339.88)</name>
    <dbReference type="NCBI Taxonomy" id="685588"/>
    <lineage>
        <taxon>Eukaryota</taxon>
        <taxon>Fungi</taxon>
        <taxon>Dikarya</taxon>
        <taxon>Basidiomycota</taxon>
        <taxon>Agaricomycotina</taxon>
        <taxon>Agaricomycetes</taxon>
        <taxon>Agaricomycetidae</taxon>
        <taxon>Agaricales</taxon>
        <taxon>Agaricineae</taxon>
        <taxon>Strophariaceae</taxon>
        <taxon>Galerina</taxon>
    </lineage>
</organism>
<accession>A0A067S594</accession>
<evidence type="ECO:0000313" key="3">
    <source>
        <dbReference type="Proteomes" id="UP000027222"/>
    </source>
</evidence>
<gene>
    <name evidence="2" type="ORF">GALMADRAFT_148171</name>
</gene>
<reference evidence="3" key="1">
    <citation type="journal article" date="2014" name="Proc. Natl. Acad. Sci. U.S.A.">
        <title>Extensive sampling of basidiomycete genomes demonstrates inadequacy of the white-rot/brown-rot paradigm for wood decay fungi.</title>
        <authorList>
            <person name="Riley R."/>
            <person name="Salamov A.A."/>
            <person name="Brown D.W."/>
            <person name="Nagy L.G."/>
            <person name="Floudas D."/>
            <person name="Held B.W."/>
            <person name="Levasseur A."/>
            <person name="Lombard V."/>
            <person name="Morin E."/>
            <person name="Otillar R."/>
            <person name="Lindquist E.A."/>
            <person name="Sun H."/>
            <person name="LaButti K.M."/>
            <person name="Schmutz J."/>
            <person name="Jabbour D."/>
            <person name="Luo H."/>
            <person name="Baker S.E."/>
            <person name="Pisabarro A.G."/>
            <person name="Walton J.D."/>
            <person name="Blanchette R.A."/>
            <person name="Henrissat B."/>
            <person name="Martin F."/>
            <person name="Cullen D."/>
            <person name="Hibbett D.S."/>
            <person name="Grigoriev I.V."/>
        </authorList>
    </citation>
    <scope>NUCLEOTIDE SEQUENCE [LARGE SCALE GENOMIC DNA]</scope>
    <source>
        <strain evidence="3">CBS 339.88</strain>
    </source>
</reference>
<feature type="region of interest" description="Disordered" evidence="1">
    <location>
        <begin position="1051"/>
        <end position="1072"/>
    </location>
</feature>